<keyword evidence="9 12" id="KW-0067">ATP-binding</keyword>
<evidence type="ECO:0000256" key="6">
    <source>
        <dbReference type="ARBA" id="ARBA00022723"/>
    </source>
</evidence>
<feature type="short sequence motif" description="'HIGH' region" evidence="12">
    <location>
        <begin position="31"/>
        <end position="41"/>
    </location>
</feature>
<dbReference type="InterPro" id="IPR024909">
    <property type="entry name" value="Cys-tRNA/MSH_ligase"/>
</dbReference>
<keyword evidence="15" id="KW-1185">Reference proteome</keyword>
<evidence type="ECO:0000256" key="5">
    <source>
        <dbReference type="ARBA" id="ARBA00022598"/>
    </source>
</evidence>
<keyword evidence="11 12" id="KW-0030">Aminoacyl-tRNA synthetase</keyword>
<keyword evidence="4 12" id="KW-0963">Cytoplasm</keyword>
<dbReference type="EMBL" id="JAUQSY010000006">
    <property type="protein sequence ID" value="MDO7875064.1"/>
    <property type="molecule type" value="Genomic_DNA"/>
</dbReference>
<dbReference type="SMART" id="SM00840">
    <property type="entry name" value="DALR_2"/>
    <property type="match status" value="1"/>
</dbReference>
<comment type="similarity">
    <text evidence="2 12">Belongs to the class-I aminoacyl-tRNA synthetase family.</text>
</comment>
<feature type="binding site" evidence="12">
    <location>
        <position position="254"/>
    </location>
    <ligand>
        <name>Zn(2+)</name>
        <dbReference type="ChEBI" id="CHEBI:29105"/>
    </ligand>
</feature>
<dbReference type="CDD" id="cd00672">
    <property type="entry name" value="CysRS_core"/>
    <property type="match status" value="1"/>
</dbReference>
<proteinExistence type="inferred from homology"/>
<dbReference type="SUPFAM" id="SSF47323">
    <property type="entry name" value="Anticodon-binding domain of a subclass of class I aminoacyl-tRNA synthetases"/>
    <property type="match status" value="1"/>
</dbReference>
<feature type="binding site" evidence="12">
    <location>
        <position position="225"/>
    </location>
    <ligand>
        <name>Zn(2+)</name>
        <dbReference type="ChEBI" id="CHEBI:29105"/>
    </ligand>
</feature>
<sequence length="512" mass="56979">MSLSLYNTLTRKKEEFQPLHPPQVGVYLCGPTVYSEAHLGNARGPVLFDVLTRYLRHLGYTVRYVRNVTDVGHLESDADEGEDKMAKAARARQLEPMQIAQHYVNLYRQHMLALGCLPPDIEPQASGHIIEQIGMTQEIVANGLAYEVNGSVYFDVPRYNEHQRYGKLSNRNIEDQLAGTRDTLAGQDEKRSPLDFALWKKASPEHIMRWPSPWGEGFPGWHLECSAMSRKYLGDMSDIHGGGLDLMFPHHECEIAQSQGSHSHTDEARVWMHHNLITVNGTKMSKSLGNFVLLGDMFKQATGGLSQSYSPMVVRFFLLQAHYRSPVDVSDEALQAARKGYRKLMNGLRLLDKLEAESLSSDVIRDRTVNPIVNGHEPDTAAGDAELRKLTADIFVGMDDDLNTARAIASLFNLLRKFNALTASVAAMATVSAPAMAEAATAYRAMVSDILGLQDEPRANAEQLLALTLSFYNEAKATKAYDKVDEIRAALKSQGIVIKDTRAGVEWAYSEE</sequence>
<dbReference type="Proteomes" id="UP001176429">
    <property type="component" value="Unassembled WGS sequence"/>
</dbReference>
<dbReference type="RefSeq" id="WP_305006383.1">
    <property type="nucleotide sequence ID" value="NZ_JAUQSY010000006.1"/>
</dbReference>
<feature type="domain" description="Cysteinyl-tRNA synthetase class Ia DALR" evidence="13">
    <location>
        <begin position="393"/>
        <end position="465"/>
    </location>
</feature>
<evidence type="ECO:0000256" key="8">
    <source>
        <dbReference type="ARBA" id="ARBA00022833"/>
    </source>
</evidence>
<organism evidence="14 15">
    <name type="scientific">Hymenobacter aranciens</name>
    <dbReference type="NCBI Taxonomy" id="3063996"/>
    <lineage>
        <taxon>Bacteria</taxon>
        <taxon>Pseudomonadati</taxon>
        <taxon>Bacteroidota</taxon>
        <taxon>Cytophagia</taxon>
        <taxon>Cytophagales</taxon>
        <taxon>Hymenobacteraceae</taxon>
        <taxon>Hymenobacter</taxon>
    </lineage>
</organism>
<dbReference type="SUPFAM" id="SSF52374">
    <property type="entry name" value="Nucleotidylyl transferase"/>
    <property type="match status" value="1"/>
</dbReference>
<name>A0ABT9BBJ6_9BACT</name>
<dbReference type="InterPro" id="IPR015273">
    <property type="entry name" value="Cys-tRNA-synt_Ia_DALR"/>
</dbReference>
<evidence type="ECO:0000256" key="12">
    <source>
        <dbReference type="HAMAP-Rule" id="MF_00041"/>
    </source>
</evidence>
<evidence type="ECO:0000313" key="14">
    <source>
        <dbReference type="EMBL" id="MDO7875064.1"/>
    </source>
</evidence>
<keyword evidence="6 12" id="KW-0479">Metal-binding</keyword>
<dbReference type="InterPro" id="IPR014729">
    <property type="entry name" value="Rossmann-like_a/b/a_fold"/>
</dbReference>
<evidence type="ECO:0000256" key="3">
    <source>
        <dbReference type="ARBA" id="ARBA00011245"/>
    </source>
</evidence>
<dbReference type="EC" id="6.1.1.16" evidence="12"/>
<evidence type="ECO:0000256" key="2">
    <source>
        <dbReference type="ARBA" id="ARBA00005594"/>
    </source>
</evidence>
<dbReference type="PRINTS" id="PR00983">
    <property type="entry name" value="TRNASYNTHCYS"/>
</dbReference>
<dbReference type="Gene3D" id="1.20.120.1910">
    <property type="entry name" value="Cysteine-tRNA ligase, C-terminal anti-codon recognition domain"/>
    <property type="match status" value="1"/>
</dbReference>
<evidence type="ECO:0000256" key="7">
    <source>
        <dbReference type="ARBA" id="ARBA00022741"/>
    </source>
</evidence>
<evidence type="ECO:0000259" key="13">
    <source>
        <dbReference type="SMART" id="SM00840"/>
    </source>
</evidence>
<evidence type="ECO:0000256" key="4">
    <source>
        <dbReference type="ARBA" id="ARBA00022490"/>
    </source>
</evidence>
<comment type="subcellular location">
    <subcellularLocation>
        <location evidence="1 12">Cytoplasm</location>
    </subcellularLocation>
</comment>
<dbReference type="Gene3D" id="3.40.50.620">
    <property type="entry name" value="HUPs"/>
    <property type="match status" value="1"/>
</dbReference>
<evidence type="ECO:0000256" key="11">
    <source>
        <dbReference type="ARBA" id="ARBA00023146"/>
    </source>
</evidence>
<dbReference type="Pfam" id="PF09190">
    <property type="entry name" value="DALR_2"/>
    <property type="match status" value="1"/>
</dbReference>
<comment type="subunit">
    <text evidence="3 12">Monomer.</text>
</comment>
<feature type="binding site" evidence="12">
    <location>
        <position position="286"/>
    </location>
    <ligand>
        <name>ATP</name>
        <dbReference type="ChEBI" id="CHEBI:30616"/>
    </ligand>
</feature>
<protein>
    <recommendedName>
        <fullName evidence="12">Cysteine--tRNA ligase</fullName>
        <ecNumber evidence="12">6.1.1.16</ecNumber>
    </recommendedName>
    <alternativeName>
        <fullName evidence="12">Cysteinyl-tRNA synthetase</fullName>
        <shortName evidence="12">CysRS</shortName>
    </alternativeName>
</protein>
<comment type="cofactor">
    <cofactor evidence="12">
        <name>Zn(2+)</name>
        <dbReference type="ChEBI" id="CHEBI:29105"/>
    </cofactor>
    <text evidence="12">Binds 1 zinc ion per subunit.</text>
</comment>
<dbReference type="InterPro" id="IPR032678">
    <property type="entry name" value="tRNA-synt_1_cat_dom"/>
</dbReference>
<dbReference type="HAMAP" id="MF_00041">
    <property type="entry name" value="Cys_tRNA_synth"/>
    <property type="match status" value="1"/>
</dbReference>
<comment type="catalytic activity">
    <reaction evidence="12">
        <text>tRNA(Cys) + L-cysteine + ATP = L-cysteinyl-tRNA(Cys) + AMP + diphosphate</text>
        <dbReference type="Rhea" id="RHEA:17773"/>
        <dbReference type="Rhea" id="RHEA-COMP:9661"/>
        <dbReference type="Rhea" id="RHEA-COMP:9679"/>
        <dbReference type="ChEBI" id="CHEBI:30616"/>
        <dbReference type="ChEBI" id="CHEBI:33019"/>
        <dbReference type="ChEBI" id="CHEBI:35235"/>
        <dbReference type="ChEBI" id="CHEBI:78442"/>
        <dbReference type="ChEBI" id="CHEBI:78517"/>
        <dbReference type="ChEBI" id="CHEBI:456215"/>
        <dbReference type="EC" id="6.1.1.16"/>
    </reaction>
</comment>
<evidence type="ECO:0000256" key="10">
    <source>
        <dbReference type="ARBA" id="ARBA00022917"/>
    </source>
</evidence>
<dbReference type="PANTHER" id="PTHR10890:SF3">
    <property type="entry name" value="CYSTEINE--TRNA LIGASE, CYTOPLASMIC"/>
    <property type="match status" value="1"/>
</dbReference>
<dbReference type="InterPro" id="IPR015803">
    <property type="entry name" value="Cys-tRNA-ligase"/>
</dbReference>
<dbReference type="InterPro" id="IPR009080">
    <property type="entry name" value="tRNAsynth_Ia_anticodon-bd"/>
</dbReference>
<feature type="short sequence motif" description="'KMSKS' region" evidence="12">
    <location>
        <begin position="283"/>
        <end position="287"/>
    </location>
</feature>
<accession>A0ABT9BBJ6</accession>
<evidence type="ECO:0000313" key="15">
    <source>
        <dbReference type="Proteomes" id="UP001176429"/>
    </source>
</evidence>
<keyword evidence="8 12" id="KW-0862">Zinc</keyword>
<reference evidence="14" key="1">
    <citation type="submission" date="2023-07" db="EMBL/GenBank/DDBJ databases">
        <authorList>
            <person name="Kim M.K."/>
        </authorList>
    </citation>
    <scope>NUCLEOTIDE SEQUENCE</scope>
    <source>
        <strain evidence="14">ASUV-10-1</strain>
    </source>
</reference>
<dbReference type="NCBIfam" id="TIGR00435">
    <property type="entry name" value="cysS"/>
    <property type="match status" value="1"/>
</dbReference>
<keyword evidence="10 12" id="KW-0648">Protein biosynthesis</keyword>
<dbReference type="GO" id="GO:0004817">
    <property type="term" value="F:cysteine-tRNA ligase activity"/>
    <property type="evidence" value="ECO:0007669"/>
    <property type="project" value="UniProtKB-EC"/>
</dbReference>
<feature type="binding site" evidence="12">
    <location>
        <position position="29"/>
    </location>
    <ligand>
        <name>Zn(2+)</name>
        <dbReference type="ChEBI" id="CHEBI:29105"/>
    </ligand>
</feature>
<keyword evidence="7 12" id="KW-0547">Nucleotide-binding</keyword>
<keyword evidence="5 12" id="KW-0436">Ligase</keyword>
<dbReference type="Pfam" id="PF01406">
    <property type="entry name" value="tRNA-synt_1e"/>
    <property type="match status" value="1"/>
</dbReference>
<dbReference type="PANTHER" id="PTHR10890">
    <property type="entry name" value="CYSTEINYL-TRNA SYNTHETASE"/>
    <property type="match status" value="1"/>
</dbReference>
<feature type="binding site" evidence="12">
    <location>
        <position position="250"/>
    </location>
    <ligand>
        <name>Zn(2+)</name>
        <dbReference type="ChEBI" id="CHEBI:29105"/>
    </ligand>
</feature>
<comment type="caution">
    <text evidence="14">The sequence shown here is derived from an EMBL/GenBank/DDBJ whole genome shotgun (WGS) entry which is preliminary data.</text>
</comment>
<gene>
    <name evidence="12 14" type="primary">cysS</name>
    <name evidence="14" type="ORF">Q5H93_10010</name>
</gene>
<evidence type="ECO:0000256" key="1">
    <source>
        <dbReference type="ARBA" id="ARBA00004496"/>
    </source>
</evidence>
<evidence type="ECO:0000256" key="9">
    <source>
        <dbReference type="ARBA" id="ARBA00022840"/>
    </source>
</evidence>